<feature type="active site" description="Nucleophile" evidence="4">
    <location>
        <position position="340"/>
    </location>
</feature>
<dbReference type="InterPro" id="IPR029063">
    <property type="entry name" value="SAM-dependent_MTases_sf"/>
</dbReference>
<dbReference type="SUPFAM" id="SSF53335">
    <property type="entry name" value="S-adenosyl-L-methionine-dependent methyltransferases"/>
    <property type="match status" value="1"/>
</dbReference>
<name>B0SRY3_LEPBP</name>
<dbReference type="AlphaFoldDB" id="B0SRY3"/>
<keyword evidence="8" id="KW-1185">Reference proteome</keyword>
<dbReference type="BioCyc" id="LBIF456481:LEPBI_RS16945-MONOMER"/>
<organism evidence="7 8">
    <name type="scientific">Leptospira biflexa serovar Patoc (strain Patoc 1 / ATCC 23582 / Paris)</name>
    <dbReference type="NCBI Taxonomy" id="456481"/>
    <lineage>
        <taxon>Bacteria</taxon>
        <taxon>Pseudomonadati</taxon>
        <taxon>Spirochaetota</taxon>
        <taxon>Spirochaetia</taxon>
        <taxon>Leptospirales</taxon>
        <taxon>Leptospiraceae</taxon>
        <taxon>Leptospira</taxon>
    </lineage>
</organism>
<dbReference type="InterPro" id="IPR002792">
    <property type="entry name" value="TRAM_dom"/>
</dbReference>
<feature type="domain" description="TRAM" evidence="6">
    <location>
        <begin position="1"/>
        <end position="55"/>
    </location>
</feature>
<reference evidence="7 8" key="1">
    <citation type="journal article" date="2008" name="PLoS ONE">
        <title>Genome sequence of the saprophyte Leptospira biflexa provides insights into the evolution of Leptospira and the pathogenesis of leptospirosis.</title>
        <authorList>
            <person name="Picardeau M."/>
            <person name="Bulach D.M."/>
            <person name="Bouchier C."/>
            <person name="Zuerner R.L."/>
            <person name="Zidane N."/>
            <person name="Wilson P.J."/>
            <person name="Creno S."/>
            <person name="Kuczek E.S."/>
            <person name="Bommezzadri S."/>
            <person name="Davis J.C."/>
            <person name="McGrath A."/>
            <person name="Johnson M.J."/>
            <person name="Boursaux-Eude C."/>
            <person name="Seemann T."/>
            <person name="Rouy Z."/>
            <person name="Coppel R.L."/>
            <person name="Rood J.I."/>
            <person name="Lajus A."/>
            <person name="Davies J.K."/>
            <person name="Medigue C."/>
            <person name="Adler B."/>
        </authorList>
    </citation>
    <scope>NUCLEOTIDE SEQUENCE [LARGE SCALE GENOMIC DNA]</scope>
    <source>
        <strain evidence="8">Patoc 1 / ATCC 23582 / Paris</strain>
    </source>
</reference>
<dbReference type="Gene3D" id="3.40.50.150">
    <property type="entry name" value="Vaccinia Virus protein VP39"/>
    <property type="match status" value="2"/>
</dbReference>
<evidence type="ECO:0000313" key="8">
    <source>
        <dbReference type="Proteomes" id="UP000001847"/>
    </source>
</evidence>
<evidence type="ECO:0000256" key="2">
    <source>
        <dbReference type="ARBA" id="ARBA00022679"/>
    </source>
</evidence>
<dbReference type="Pfam" id="PF05958">
    <property type="entry name" value="tRNA_U5-meth_tr"/>
    <property type="match status" value="1"/>
</dbReference>
<dbReference type="GO" id="GO:0070041">
    <property type="term" value="F:rRNA (uridine-C5-)-methyltransferase activity"/>
    <property type="evidence" value="ECO:0007669"/>
    <property type="project" value="TreeGrafter"/>
</dbReference>
<gene>
    <name evidence="7" type="ordered locus">LEPBI_I3458</name>
</gene>
<feature type="binding site" evidence="4">
    <location>
        <position position="313"/>
    </location>
    <ligand>
        <name>S-adenosyl-L-methionine</name>
        <dbReference type="ChEBI" id="CHEBI:59789"/>
    </ligand>
</feature>
<dbReference type="PANTHER" id="PTHR11061">
    <property type="entry name" value="RNA M5U METHYLTRANSFERASE"/>
    <property type="match status" value="1"/>
</dbReference>
<dbReference type="OrthoDB" id="9804590at2"/>
<dbReference type="Gene3D" id="2.40.50.140">
    <property type="entry name" value="Nucleic acid-binding proteins"/>
    <property type="match status" value="1"/>
</dbReference>
<dbReference type="CDD" id="cd02440">
    <property type="entry name" value="AdoMet_MTases"/>
    <property type="match status" value="1"/>
</dbReference>
<comment type="similarity">
    <text evidence="4">Belongs to the class I-like SAM-binding methyltransferase superfamily. RNA M5U methyltransferase family.</text>
</comment>
<dbReference type="STRING" id="456481.LEPBI_I3458"/>
<dbReference type="InterPro" id="IPR010280">
    <property type="entry name" value="U5_MeTrfase_fam"/>
</dbReference>
<dbReference type="PROSITE" id="PS50926">
    <property type="entry name" value="TRAM"/>
    <property type="match status" value="1"/>
</dbReference>
<feature type="active site" evidence="5">
    <location>
        <position position="340"/>
    </location>
</feature>
<accession>B0SRY3</accession>
<dbReference type="EC" id="2.1.1.-" evidence="7"/>
<dbReference type="InterPro" id="IPR012340">
    <property type="entry name" value="NA-bd_OB-fold"/>
</dbReference>
<feature type="binding site" evidence="4">
    <location>
        <position position="267"/>
    </location>
    <ligand>
        <name>S-adenosyl-L-methionine</name>
        <dbReference type="ChEBI" id="CHEBI:59789"/>
    </ligand>
</feature>
<dbReference type="RefSeq" id="WP_012390374.1">
    <property type="nucleotide sequence ID" value="NC_010602.1"/>
</dbReference>
<feature type="binding site" evidence="4">
    <location>
        <position position="219"/>
    </location>
    <ligand>
        <name>S-adenosyl-L-methionine</name>
        <dbReference type="ChEBI" id="CHEBI:59789"/>
    </ligand>
</feature>
<evidence type="ECO:0000256" key="5">
    <source>
        <dbReference type="PROSITE-ProRule" id="PRU10015"/>
    </source>
</evidence>
<sequence length="383" mass="43977">MEKLQIKLEKWVNGGYCLAHHDGHAVFIEGGLPGELVDITLTKQGKKEWFGVVTSVLEPSKFRIPSDCPVYLECGGCSYRHLPYEEELKLKTNLLESMFPKWKGKTDVIFGPMEGYRNNVQWQVVGNEIGFFEKNTHQIVSKTSTLCKNVDKRLLVEDSKTFLTQNTKHQKNHTNHNQKFGRSISLRLSKEKIVQYDLEETEIEVLGTQLKVPAKGFFQINQFLLETWLKKMKSLLPESSKVLELFCGCGTIGIALREKITSLYGIESHDNSIQYAIENAKRNGTNSYQYVTKDLYKGYLPKELKQYAIWIVNPPRSGLSKGIIDSTTKLKPKIMIYSSCNPSTLQRDLRLLEAVGYRMDSMSLFDFFPRTNHYEVLVRLKRG</sequence>
<keyword evidence="2 4" id="KW-0808">Transferase</keyword>
<evidence type="ECO:0000256" key="4">
    <source>
        <dbReference type="PROSITE-ProRule" id="PRU01024"/>
    </source>
</evidence>
<evidence type="ECO:0000256" key="1">
    <source>
        <dbReference type="ARBA" id="ARBA00022603"/>
    </source>
</evidence>
<proteinExistence type="inferred from homology"/>
<dbReference type="KEGG" id="lbi:LEPBI_I3458"/>
<dbReference type="HOGENOM" id="CLU_014689_7_1_12"/>
<dbReference type="PROSITE" id="PS51687">
    <property type="entry name" value="SAM_MT_RNA_M5U"/>
    <property type="match status" value="1"/>
</dbReference>
<dbReference type="PROSITE" id="PS01230">
    <property type="entry name" value="TRMA_1"/>
    <property type="match status" value="1"/>
</dbReference>
<dbReference type="EMBL" id="CP000786">
    <property type="protein sequence ID" value="ABZ99518.1"/>
    <property type="molecule type" value="Genomic_DNA"/>
</dbReference>
<protein>
    <submittedName>
        <fullName evidence="7">Putative RNA methyltransferase, TrmA family</fullName>
        <ecNumber evidence="7">2.1.1.-</ecNumber>
    </submittedName>
</protein>
<keyword evidence="1 4" id="KW-0489">Methyltransferase</keyword>
<dbReference type="PANTHER" id="PTHR11061:SF30">
    <property type="entry name" value="TRNA (URACIL(54)-C(5))-METHYLTRANSFERASE"/>
    <property type="match status" value="1"/>
</dbReference>
<dbReference type="Proteomes" id="UP000001847">
    <property type="component" value="Chromosome I"/>
</dbReference>
<evidence type="ECO:0000256" key="3">
    <source>
        <dbReference type="ARBA" id="ARBA00022691"/>
    </source>
</evidence>
<dbReference type="InterPro" id="IPR030390">
    <property type="entry name" value="MeTrfase_TrmA_AS"/>
</dbReference>
<feature type="binding site" evidence="4">
    <location>
        <position position="246"/>
    </location>
    <ligand>
        <name>S-adenosyl-L-methionine</name>
        <dbReference type="ChEBI" id="CHEBI:59789"/>
    </ligand>
</feature>
<dbReference type="GO" id="GO:0070475">
    <property type="term" value="P:rRNA base methylation"/>
    <property type="evidence" value="ECO:0007669"/>
    <property type="project" value="TreeGrafter"/>
</dbReference>
<evidence type="ECO:0000259" key="6">
    <source>
        <dbReference type="PROSITE" id="PS50926"/>
    </source>
</evidence>
<dbReference type="SUPFAM" id="SSF50249">
    <property type="entry name" value="Nucleic acid-binding proteins"/>
    <property type="match status" value="1"/>
</dbReference>
<keyword evidence="3 4" id="KW-0949">S-adenosyl-L-methionine</keyword>
<evidence type="ECO:0000313" key="7">
    <source>
        <dbReference type="EMBL" id="ABZ99518.1"/>
    </source>
</evidence>